<reference evidence="6 7" key="1">
    <citation type="submission" date="2017-05" db="EMBL/GenBank/DDBJ databases">
        <authorList>
            <person name="Varghese N."/>
            <person name="Submissions S."/>
        </authorList>
    </citation>
    <scope>NUCLEOTIDE SEQUENCE [LARGE SCALE GENOMIC DNA]</scope>
    <source>
        <strain evidence="6 7">DSM 21194</strain>
    </source>
</reference>
<dbReference type="OrthoDB" id="9797132at2"/>
<dbReference type="InterPro" id="IPR012312">
    <property type="entry name" value="Hemerythrin-like"/>
</dbReference>
<keyword evidence="3" id="KW-0479">Metal-binding</keyword>
<evidence type="ECO:0000313" key="7">
    <source>
        <dbReference type="Proteomes" id="UP000317593"/>
    </source>
</evidence>
<dbReference type="AlphaFoldDB" id="A0A521BLB2"/>
<dbReference type="PANTHER" id="PTHR36438">
    <property type="entry name" value="IRON-SULFUR CLUSTER REPAIR PROTEIN YTFE"/>
    <property type="match status" value="1"/>
</dbReference>
<organism evidence="6 7">
    <name type="scientific">Fodinibius sediminis</name>
    <dbReference type="NCBI Taxonomy" id="1214077"/>
    <lineage>
        <taxon>Bacteria</taxon>
        <taxon>Pseudomonadati</taxon>
        <taxon>Balneolota</taxon>
        <taxon>Balneolia</taxon>
        <taxon>Balneolales</taxon>
        <taxon>Balneolaceae</taxon>
        <taxon>Fodinibius</taxon>
    </lineage>
</organism>
<dbReference type="NCBIfam" id="TIGR03652">
    <property type="entry name" value="FeS_repair_RIC"/>
    <property type="match status" value="1"/>
</dbReference>
<evidence type="ECO:0000259" key="5">
    <source>
        <dbReference type="Pfam" id="PF01814"/>
    </source>
</evidence>
<evidence type="ECO:0000256" key="2">
    <source>
        <dbReference type="ARBA" id="ARBA00022490"/>
    </source>
</evidence>
<proteinExistence type="predicted"/>
<name>A0A521BLB2_9BACT</name>
<dbReference type="Pfam" id="PF04405">
    <property type="entry name" value="ScdA_N"/>
    <property type="match status" value="1"/>
</dbReference>
<dbReference type="PANTHER" id="PTHR36438:SF1">
    <property type="entry name" value="IRON-SULFUR CLUSTER REPAIR PROTEIN YTFE"/>
    <property type="match status" value="1"/>
</dbReference>
<feature type="domain" description="Hemerythrin-like" evidence="5">
    <location>
        <begin position="80"/>
        <end position="231"/>
    </location>
</feature>
<evidence type="ECO:0000256" key="4">
    <source>
        <dbReference type="ARBA" id="ARBA00023004"/>
    </source>
</evidence>
<dbReference type="RefSeq" id="WP_142713444.1">
    <property type="nucleotide sequence ID" value="NZ_FXTH01000003.1"/>
</dbReference>
<dbReference type="Pfam" id="PF01814">
    <property type="entry name" value="Hemerythrin"/>
    <property type="match status" value="1"/>
</dbReference>
<dbReference type="GO" id="GO:0005737">
    <property type="term" value="C:cytoplasm"/>
    <property type="evidence" value="ECO:0007669"/>
    <property type="project" value="UniProtKB-SubCell"/>
</dbReference>
<dbReference type="InterPro" id="IPR019903">
    <property type="entry name" value="RIC_family"/>
</dbReference>
<gene>
    <name evidence="6" type="ORF">SAMN06265218_103220</name>
</gene>
<evidence type="ECO:0000256" key="1">
    <source>
        <dbReference type="ARBA" id="ARBA00004496"/>
    </source>
</evidence>
<keyword evidence="2" id="KW-0963">Cytoplasm</keyword>
<comment type="subcellular location">
    <subcellularLocation>
        <location evidence="1">Cytoplasm</location>
    </subcellularLocation>
</comment>
<dbReference type="Gene3D" id="1.20.120.520">
    <property type="entry name" value="nmb1532 protein domain like"/>
    <property type="match status" value="1"/>
</dbReference>
<dbReference type="Proteomes" id="UP000317593">
    <property type="component" value="Unassembled WGS sequence"/>
</dbReference>
<keyword evidence="7" id="KW-1185">Reference proteome</keyword>
<dbReference type="GO" id="GO:0046872">
    <property type="term" value="F:metal ion binding"/>
    <property type="evidence" value="ECO:0007669"/>
    <property type="project" value="UniProtKB-KW"/>
</dbReference>
<dbReference type="EMBL" id="FXTH01000003">
    <property type="protein sequence ID" value="SMO47948.1"/>
    <property type="molecule type" value="Genomic_DNA"/>
</dbReference>
<keyword evidence="4" id="KW-0408">Iron</keyword>
<evidence type="ECO:0000256" key="3">
    <source>
        <dbReference type="ARBA" id="ARBA00022723"/>
    </source>
</evidence>
<accession>A0A521BLB2</accession>
<protein>
    <submittedName>
        <fullName evidence="6">Regulator of cell morphogenesis and NO signaling</fullName>
    </submittedName>
</protein>
<evidence type="ECO:0000313" key="6">
    <source>
        <dbReference type="EMBL" id="SMO47948.1"/>
    </source>
</evidence>
<sequence>METLQTQTVGQIVANDYRAAQVFRNFGLDFCCGGNKTIEEAAVDKNIDPLDVKKALQGLKKNGVEQHNYNQWSLDFLIDYIVNNHHKFTRNKLPEIAAYAHKVAKVHGQRHPELLQINQEFSIMHSEILNHLEKEERILFPYINKLLEAKEKGTKADIDNFGMAADPISMMEEEHDEAGASMAKIRRLSNNFTPPEDACATYRVLFENLAGFEKDLHKHVHLENNILFPKALELERTLH</sequence>